<protein>
    <submittedName>
        <fullName evidence="2">Uncharacterized protein</fullName>
    </submittedName>
</protein>
<evidence type="ECO:0000256" key="1">
    <source>
        <dbReference type="SAM" id="MobiDB-lite"/>
    </source>
</evidence>
<name>A0A5B7EAM4_PORTR</name>
<feature type="region of interest" description="Disordered" evidence="1">
    <location>
        <begin position="1"/>
        <end position="24"/>
    </location>
</feature>
<feature type="compositionally biased region" description="Polar residues" evidence="1">
    <location>
        <begin position="10"/>
        <end position="24"/>
    </location>
</feature>
<organism evidence="2 3">
    <name type="scientific">Portunus trituberculatus</name>
    <name type="common">Swimming crab</name>
    <name type="synonym">Neptunus trituberculatus</name>
    <dbReference type="NCBI Taxonomy" id="210409"/>
    <lineage>
        <taxon>Eukaryota</taxon>
        <taxon>Metazoa</taxon>
        <taxon>Ecdysozoa</taxon>
        <taxon>Arthropoda</taxon>
        <taxon>Crustacea</taxon>
        <taxon>Multicrustacea</taxon>
        <taxon>Malacostraca</taxon>
        <taxon>Eumalacostraca</taxon>
        <taxon>Eucarida</taxon>
        <taxon>Decapoda</taxon>
        <taxon>Pleocyemata</taxon>
        <taxon>Brachyura</taxon>
        <taxon>Eubrachyura</taxon>
        <taxon>Portunoidea</taxon>
        <taxon>Portunidae</taxon>
        <taxon>Portuninae</taxon>
        <taxon>Portunus</taxon>
    </lineage>
</organism>
<comment type="caution">
    <text evidence="2">The sequence shown here is derived from an EMBL/GenBank/DDBJ whole genome shotgun (WGS) entry which is preliminary data.</text>
</comment>
<reference evidence="2 3" key="1">
    <citation type="submission" date="2019-05" db="EMBL/GenBank/DDBJ databases">
        <title>Another draft genome of Portunus trituberculatus and its Hox gene families provides insights of decapod evolution.</title>
        <authorList>
            <person name="Jeong J.-H."/>
            <person name="Song I."/>
            <person name="Kim S."/>
            <person name="Choi T."/>
            <person name="Kim D."/>
            <person name="Ryu S."/>
            <person name="Kim W."/>
        </authorList>
    </citation>
    <scope>NUCLEOTIDE SEQUENCE [LARGE SCALE GENOMIC DNA]</scope>
    <source>
        <tissue evidence="2">Muscle</tissue>
    </source>
</reference>
<dbReference type="EMBL" id="VSRR010002376">
    <property type="protein sequence ID" value="MPC31151.1"/>
    <property type="molecule type" value="Genomic_DNA"/>
</dbReference>
<proteinExistence type="predicted"/>
<dbReference type="AlphaFoldDB" id="A0A5B7EAM4"/>
<keyword evidence="3" id="KW-1185">Reference proteome</keyword>
<dbReference type="Proteomes" id="UP000324222">
    <property type="component" value="Unassembled WGS sequence"/>
</dbReference>
<evidence type="ECO:0000313" key="2">
    <source>
        <dbReference type="EMBL" id="MPC31151.1"/>
    </source>
</evidence>
<sequence>MKFTAYPHRLSTSPPSRFASPSQRRASNTCPPHALFTCVSLVYGSFHYLPSCPGCSSVCVSPAEATIRLMRTVVNMSGMCVCACVRVRECACTFAVTVRGNDEGGTCACQPDVMRGQDRGIGRGRDEGEQGRG</sequence>
<gene>
    <name evidence="2" type="ORF">E2C01_024429</name>
</gene>
<accession>A0A5B7EAM4</accession>
<evidence type="ECO:0000313" key="3">
    <source>
        <dbReference type="Proteomes" id="UP000324222"/>
    </source>
</evidence>